<dbReference type="AlphaFoldDB" id="A0A1L3MQA7"/>
<evidence type="ECO:0000259" key="1">
    <source>
        <dbReference type="PROSITE" id="PS51186"/>
    </source>
</evidence>
<dbReference type="PANTHER" id="PTHR43441:SF3">
    <property type="entry name" value="ACETYLTRANSFERASE"/>
    <property type="match status" value="1"/>
</dbReference>
<dbReference type="GO" id="GO:0005737">
    <property type="term" value="C:cytoplasm"/>
    <property type="evidence" value="ECO:0007669"/>
    <property type="project" value="TreeGrafter"/>
</dbReference>
<dbReference type="InterPro" id="IPR051908">
    <property type="entry name" value="Ribosomal_N-acetyltransferase"/>
</dbReference>
<dbReference type="InterPro" id="IPR000182">
    <property type="entry name" value="GNAT_dom"/>
</dbReference>
<evidence type="ECO:0000313" key="3">
    <source>
        <dbReference type="Proteomes" id="UP000181936"/>
    </source>
</evidence>
<name>A0A1L3MQA7_9BACI</name>
<evidence type="ECO:0000313" key="2">
    <source>
        <dbReference type="EMBL" id="APH04525.1"/>
    </source>
</evidence>
<dbReference type="GO" id="GO:0008999">
    <property type="term" value="F:protein-N-terminal-alanine acetyltransferase activity"/>
    <property type="evidence" value="ECO:0007669"/>
    <property type="project" value="TreeGrafter"/>
</dbReference>
<dbReference type="STRING" id="1547283.A9C19_07075"/>
<gene>
    <name evidence="2" type="ORF">A9C19_07075</name>
</gene>
<proteinExistence type="predicted"/>
<organism evidence="2 3">
    <name type="scientific">Bacillus weihaiensis</name>
    <dbReference type="NCBI Taxonomy" id="1547283"/>
    <lineage>
        <taxon>Bacteria</taxon>
        <taxon>Bacillati</taxon>
        <taxon>Bacillota</taxon>
        <taxon>Bacilli</taxon>
        <taxon>Bacillales</taxon>
        <taxon>Bacillaceae</taxon>
        <taxon>Bacillus</taxon>
    </lineage>
</organism>
<dbReference type="KEGG" id="bwh:A9C19_07075"/>
<accession>A0A1L3MQA7</accession>
<dbReference type="GO" id="GO:1990189">
    <property type="term" value="F:protein N-terminal-serine acetyltransferase activity"/>
    <property type="evidence" value="ECO:0007669"/>
    <property type="project" value="TreeGrafter"/>
</dbReference>
<keyword evidence="2" id="KW-0808">Transferase</keyword>
<reference evidence="2 3" key="1">
    <citation type="journal article" date="2016" name="Sci. Rep.">
        <title>Complete genome sequence and transcriptomic analysis of a novel marine strain Bacillus weihaiensis reveals the mechanism of brown algae degradation.</title>
        <authorList>
            <person name="Zhu Y."/>
            <person name="Chen P."/>
            <person name="Bao Y."/>
            <person name="Men Y."/>
            <person name="Zeng Y."/>
            <person name="Yang J."/>
            <person name="Sun J."/>
            <person name="Sun Y."/>
        </authorList>
    </citation>
    <scope>NUCLEOTIDE SEQUENCE [LARGE SCALE GENOMIC DNA]</scope>
    <source>
        <strain evidence="2 3">Alg07</strain>
    </source>
</reference>
<dbReference type="Pfam" id="PF13302">
    <property type="entry name" value="Acetyltransf_3"/>
    <property type="match status" value="1"/>
</dbReference>
<dbReference type="PANTHER" id="PTHR43441">
    <property type="entry name" value="RIBOSOMAL-PROTEIN-SERINE ACETYLTRANSFERASE"/>
    <property type="match status" value="1"/>
</dbReference>
<dbReference type="InterPro" id="IPR016181">
    <property type="entry name" value="Acyl_CoA_acyltransferase"/>
</dbReference>
<dbReference type="EMBL" id="CP016020">
    <property type="protein sequence ID" value="APH04525.1"/>
    <property type="molecule type" value="Genomic_DNA"/>
</dbReference>
<dbReference type="Gene3D" id="3.40.630.30">
    <property type="match status" value="1"/>
</dbReference>
<sequence length="188" mass="21517">MNPILLDFPSEFKTKRLVIRAPRYGDGKVVQESIHASFPELKPWMPFAQEIPTVDESEENIRRSIAQFILREDLRFLLFESSTNAFIGSSGLHRINWDAHSFEIGYWIDTRFSGNGLMTEAVTGIIEFARKHLGAKRIEIKCDPTNHKSKSIPIKLGFTLEGQLKQNKLTADGKELRDTCIYAKTFRS</sequence>
<dbReference type="Proteomes" id="UP000181936">
    <property type="component" value="Chromosome"/>
</dbReference>
<dbReference type="OrthoDB" id="9799321at2"/>
<feature type="domain" description="N-acetyltransferase" evidence="1">
    <location>
        <begin position="17"/>
        <end position="187"/>
    </location>
</feature>
<keyword evidence="3" id="KW-1185">Reference proteome</keyword>
<dbReference type="PROSITE" id="PS51186">
    <property type="entry name" value="GNAT"/>
    <property type="match status" value="1"/>
</dbReference>
<protein>
    <submittedName>
        <fullName evidence="2">Acetyltransferase</fullName>
    </submittedName>
</protein>
<dbReference type="SUPFAM" id="SSF55729">
    <property type="entry name" value="Acyl-CoA N-acyltransferases (Nat)"/>
    <property type="match status" value="1"/>
</dbReference>